<dbReference type="GO" id="GO:0003824">
    <property type="term" value="F:catalytic activity"/>
    <property type="evidence" value="ECO:0007669"/>
    <property type="project" value="UniProtKB-ARBA"/>
</dbReference>
<sequence>MTVANSTGAPSVPDGASPLTLRAPATDDVRGAFLHLAERFQPEEARGLDARWVIDLHDHPVGATTFHVRDGNILVSPGAQADPDACLRTDAATWLDLVSGRQDGVAAFRADRIEVEGDLNLAARFETMFAPGPEARRLLRTVETTVKGVKLESLVAGSGTPVLLLHGLGANKVSFLPLLDGLADAHEVHALDLPGFGKSDKPLPTGKRYTMAWMADVVHGYLVSTGLRRVHVVGNSMGGRIAVELAMRHPETVASVVGLGAAVAFDEYQRFGPLLRFTRPHWFGAAPLPLKREWVEAGIRELFCEPDRLPEANLRAATEDTWRSLQDPASRLALLACARHLGAEKAGGRRCYWTRLSTLRTPSLWVFGSRDRLVRHRYAARVEAALPTATVDVWDDVGHVPQYEAPERATTTVRDWIASVGDERA</sequence>
<organism evidence="4 5">
    <name type="scientific">Egicoccus halophilus</name>
    <dbReference type="NCBI Taxonomy" id="1670830"/>
    <lineage>
        <taxon>Bacteria</taxon>
        <taxon>Bacillati</taxon>
        <taxon>Actinomycetota</taxon>
        <taxon>Nitriliruptoria</taxon>
        <taxon>Egicoccales</taxon>
        <taxon>Egicoccaceae</taxon>
        <taxon>Egicoccus</taxon>
    </lineage>
</organism>
<evidence type="ECO:0000259" key="2">
    <source>
        <dbReference type="Pfam" id="PF00561"/>
    </source>
</evidence>
<evidence type="ECO:0000313" key="4">
    <source>
        <dbReference type="EMBL" id="GGI08753.1"/>
    </source>
</evidence>
<name>A0A8J3AAN4_9ACTN</name>
<dbReference type="SUPFAM" id="SSF53474">
    <property type="entry name" value="alpha/beta-Hydrolases"/>
    <property type="match status" value="1"/>
</dbReference>
<dbReference type="InterPro" id="IPR000073">
    <property type="entry name" value="AB_hydrolase_1"/>
</dbReference>
<evidence type="ECO:0000313" key="5">
    <source>
        <dbReference type="Proteomes" id="UP000650511"/>
    </source>
</evidence>
<dbReference type="Gene3D" id="3.40.50.1820">
    <property type="entry name" value="alpha/beta hydrolase"/>
    <property type="match status" value="1"/>
</dbReference>
<dbReference type="Gene3D" id="3.30.1050.10">
    <property type="entry name" value="SCP2 sterol-binding domain"/>
    <property type="match status" value="1"/>
</dbReference>
<feature type="domain" description="AB hydrolase-1" evidence="2">
    <location>
        <begin position="161"/>
        <end position="406"/>
    </location>
</feature>
<dbReference type="Pfam" id="PF02036">
    <property type="entry name" value="SCP2"/>
    <property type="match status" value="1"/>
</dbReference>
<gene>
    <name evidence="4" type="ORF">GCM10011354_30660</name>
</gene>
<dbReference type="InterPro" id="IPR036527">
    <property type="entry name" value="SCP2_sterol-bd_dom_sf"/>
</dbReference>
<dbReference type="PRINTS" id="PR00111">
    <property type="entry name" value="ABHYDROLASE"/>
</dbReference>
<reference evidence="4" key="1">
    <citation type="journal article" date="2014" name="Int. J. Syst. Evol. Microbiol.">
        <title>Complete genome sequence of Corynebacterium casei LMG S-19264T (=DSM 44701T), isolated from a smear-ripened cheese.</title>
        <authorList>
            <consortium name="US DOE Joint Genome Institute (JGI-PGF)"/>
            <person name="Walter F."/>
            <person name="Albersmeier A."/>
            <person name="Kalinowski J."/>
            <person name="Ruckert C."/>
        </authorList>
    </citation>
    <scope>NUCLEOTIDE SEQUENCE</scope>
    <source>
        <strain evidence="4">CGMCC 1.14988</strain>
    </source>
</reference>
<dbReference type="InterPro" id="IPR029058">
    <property type="entry name" value="AB_hydrolase_fold"/>
</dbReference>
<reference evidence="4" key="2">
    <citation type="submission" date="2020-09" db="EMBL/GenBank/DDBJ databases">
        <authorList>
            <person name="Sun Q."/>
            <person name="Zhou Y."/>
        </authorList>
    </citation>
    <scope>NUCLEOTIDE SEQUENCE</scope>
    <source>
        <strain evidence="4">CGMCC 1.14988</strain>
    </source>
</reference>
<evidence type="ECO:0000259" key="3">
    <source>
        <dbReference type="Pfam" id="PF02036"/>
    </source>
</evidence>
<dbReference type="Pfam" id="PF00561">
    <property type="entry name" value="Abhydrolase_1"/>
    <property type="match status" value="1"/>
</dbReference>
<comment type="caution">
    <text evidence="4">The sequence shown here is derived from an EMBL/GenBank/DDBJ whole genome shotgun (WGS) entry which is preliminary data.</text>
</comment>
<dbReference type="AlphaFoldDB" id="A0A8J3AAN4"/>
<feature type="domain" description="SCP2" evidence="3">
    <location>
        <begin position="42"/>
        <end position="129"/>
    </location>
</feature>
<dbReference type="SUPFAM" id="SSF55718">
    <property type="entry name" value="SCP-like"/>
    <property type="match status" value="1"/>
</dbReference>
<proteinExistence type="predicted"/>
<dbReference type="PANTHER" id="PTHR46438:SF11">
    <property type="entry name" value="LIPASE-RELATED"/>
    <property type="match status" value="1"/>
</dbReference>
<evidence type="ECO:0008006" key="6">
    <source>
        <dbReference type="Google" id="ProtNLM"/>
    </source>
</evidence>
<dbReference type="OrthoDB" id="5495375at2"/>
<evidence type="ECO:0000256" key="1">
    <source>
        <dbReference type="SAM" id="MobiDB-lite"/>
    </source>
</evidence>
<protein>
    <recommendedName>
        <fullName evidence="6">Pimeloyl-ACP methyl ester carboxylesterase</fullName>
    </recommendedName>
</protein>
<feature type="region of interest" description="Disordered" evidence="1">
    <location>
        <begin position="1"/>
        <end position="21"/>
    </location>
</feature>
<dbReference type="RefSeq" id="WP_130648819.1">
    <property type="nucleotide sequence ID" value="NZ_BMHA01000013.1"/>
</dbReference>
<dbReference type="PANTHER" id="PTHR46438">
    <property type="entry name" value="ALPHA/BETA-HYDROLASES SUPERFAMILY PROTEIN"/>
    <property type="match status" value="1"/>
</dbReference>
<dbReference type="EMBL" id="BMHA01000013">
    <property type="protein sequence ID" value="GGI08753.1"/>
    <property type="molecule type" value="Genomic_DNA"/>
</dbReference>
<dbReference type="InterPro" id="IPR003033">
    <property type="entry name" value="SCP2_sterol-bd_dom"/>
</dbReference>
<dbReference type="Proteomes" id="UP000650511">
    <property type="component" value="Unassembled WGS sequence"/>
</dbReference>
<accession>A0A8J3AAN4</accession>
<keyword evidence="5" id="KW-1185">Reference proteome</keyword>